<proteinExistence type="predicted"/>
<dbReference type="Proteomes" id="UP000055024">
    <property type="component" value="Unassembled WGS sequence"/>
</dbReference>
<organism evidence="2 3">
    <name type="scientific">Trichinella zimbabwensis</name>
    <dbReference type="NCBI Taxonomy" id="268475"/>
    <lineage>
        <taxon>Eukaryota</taxon>
        <taxon>Metazoa</taxon>
        <taxon>Ecdysozoa</taxon>
        <taxon>Nematoda</taxon>
        <taxon>Enoplea</taxon>
        <taxon>Dorylaimia</taxon>
        <taxon>Trichinellida</taxon>
        <taxon>Trichinellidae</taxon>
        <taxon>Trichinella</taxon>
    </lineage>
</organism>
<evidence type="ECO:0000313" key="3">
    <source>
        <dbReference type="Proteomes" id="UP000055024"/>
    </source>
</evidence>
<gene>
    <name evidence="2" type="ORF">T11_8560</name>
</gene>
<keyword evidence="1" id="KW-1133">Transmembrane helix</keyword>
<reference evidence="2 3" key="1">
    <citation type="submission" date="2015-01" db="EMBL/GenBank/DDBJ databases">
        <title>Evolution of Trichinella species and genotypes.</title>
        <authorList>
            <person name="Korhonen P.K."/>
            <person name="Edoardo P."/>
            <person name="Giuseppe L.R."/>
            <person name="Gasser R.B."/>
        </authorList>
    </citation>
    <scope>NUCLEOTIDE SEQUENCE [LARGE SCALE GENOMIC DNA]</scope>
    <source>
        <strain evidence="2">ISS1029</strain>
    </source>
</reference>
<comment type="caution">
    <text evidence="2">The sequence shown here is derived from an EMBL/GenBank/DDBJ whole genome shotgun (WGS) entry which is preliminary data.</text>
</comment>
<protein>
    <submittedName>
        <fullName evidence="2">Uncharacterized protein</fullName>
    </submittedName>
</protein>
<evidence type="ECO:0000256" key="1">
    <source>
        <dbReference type="SAM" id="Phobius"/>
    </source>
</evidence>
<accession>A0A0V1GT63</accession>
<evidence type="ECO:0000313" key="2">
    <source>
        <dbReference type="EMBL" id="KRZ01534.1"/>
    </source>
</evidence>
<keyword evidence="1" id="KW-0812">Transmembrane</keyword>
<dbReference type="EMBL" id="JYDP01000281">
    <property type="protein sequence ID" value="KRZ01534.1"/>
    <property type="molecule type" value="Genomic_DNA"/>
</dbReference>
<name>A0A0V1GT63_9BILA</name>
<dbReference type="AlphaFoldDB" id="A0A0V1GT63"/>
<keyword evidence="3" id="KW-1185">Reference proteome</keyword>
<feature type="transmembrane region" description="Helical" evidence="1">
    <location>
        <begin position="34"/>
        <end position="55"/>
    </location>
</feature>
<keyword evidence="1" id="KW-0472">Membrane</keyword>
<feature type="non-terminal residue" evidence="2">
    <location>
        <position position="107"/>
    </location>
</feature>
<sequence>MNYFCIWTFEFQFTLSLSNSRCAYIFFTNFCFNILAPIALFFIFGWSTCLFSTALKRNVNHMKRHFFVSLNKFMYWIFHHIIIQKPACNLRIYLSFSVRNYLYFCLN</sequence>